<protein>
    <submittedName>
        <fullName evidence="1">Uncharacterized protein</fullName>
    </submittedName>
</protein>
<sequence>MGHGTVRVPVAILDGRRQRDQVCRSHLCCRRTVLHRVAGVVVNNRTVLRNRDIARVLVNADLEDKQIARRDVALDIAGAVNTQKNRIGRQRVNKSAVDIGRAHAERIGHRILVFEPIRLVVLETVGAKVLVKQDREVHRAGAVGDIRIVRRQRRHSCQIARDVRCVVIPDDIVANTRGLSIRLVDAELSNIELTRFTMNQRQVVQPVGEPFDAHTCVEPGNKCLSSAGNRDGNRRVCATNGGDSRCSVPHRFFNRRRQITRTKDLNFDNIDFGAGKSGLLVNIIGKFLTFLWSAACIRQKIGRNRHRRRVVALRLDDIKKGGIHVNRVCTRQQIDIVGVIGLILGQTARLSRDVIGIGARDIVEEKPFAGVDHLV</sequence>
<dbReference type="EMBL" id="FXXQ01000005">
    <property type="protein sequence ID" value="SMX23615.1"/>
    <property type="molecule type" value="Genomic_DNA"/>
</dbReference>
<evidence type="ECO:0000313" key="1">
    <source>
        <dbReference type="EMBL" id="SMX23615.1"/>
    </source>
</evidence>
<reference evidence="1 2" key="1">
    <citation type="submission" date="2017-05" db="EMBL/GenBank/DDBJ databases">
        <authorList>
            <person name="Song R."/>
            <person name="Chenine A.L."/>
            <person name="Ruprecht R.M."/>
        </authorList>
    </citation>
    <scope>NUCLEOTIDE SEQUENCE [LARGE SCALE GENOMIC DNA]</scope>
    <source>
        <strain evidence="1 2">CECT 8489</strain>
    </source>
</reference>
<gene>
    <name evidence="1" type="ORF">BOA8489_01725</name>
</gene>
<accession>A0A238J0B6</accession>
<dbReference type="Proteomes" id="UP000201838">
    <property type="component" value="Unassembled WGS sequence"/>
</dbReference>
<name>A0A238J0B6_9RHOB</name>
<proteinExistence type="predicted"/>
<keyword evidence="2" id="KW-1185">Reference proteome</keyword>
<dbReference type="AlphaFoldDB" id="A0A238J0B6"/>
<evidence type="ECO:0000313" key="2">
    <source>
        <dbReference type="Proteomes" id="UP000201838"/>
    </source>
</evidence>
<organism evidence="1 2">
    <name type="scientific">Boseongicola aestuarii</name>
    <dbReference type="NCBI Taxonomy" id="1470561"/>
    <lineage>
        <taxon>Bacteria</taxon>
        <taxon>Pseudomonadati</taxon>
        <taxon>Pseudomonadota</taxon>
        <taxon>Alphaproteobacteria</taxon>
        <taxon>Rhodobacterales</taxon>
        <taxon>Paracoccaceae</taxon>
        <taxon>Boseongicola</taxon>
    </lineage>
</organism>